<dbReference type="Proteomes" id="UP000245429">
    <property type="component" value="Chromosome"/>
</dbReference>
<dbReference type="AlphaFoldDB" id="A0A2U8QX41"/>
<evidence type="ECO:0000313" key="2">
    <source>
        <dbReference type="EMBL" id="AWM14454.1"/>
    </source>
</evidence>
<sequence>MKTKLHFSSKIQMIFSLGALAVFVVSCGSYQNSSYYDNDAIYGNDEPRQETVQYNDSEADQNGEAYAQKFRFMQDEYQQQYDYFTDVDQYSSQENDTVVTVYKNNYNDSNQYAGWGAMTMM</sequence>
<name>A0A2U8QX41_9FLAO</name>
<dbReference type="RefSeq" id="WP_109569813.1">
    <property type="nucleotide sequence ID" value="NZ_CP029463.1"/>
</dbReference>
<dbReference type="KEGG" id="fse:DI487_11695"/>
<keyword evidence="1" id="KW-0732">Signal</keyword>
<evidence type="ECO:0000256" key="1">
    <source>
        <dbReference type="SAM" id="SignalP"/>
    </source>
</evidence>
<protein>
    <submittedName>
        <fullName evidence="2">Uncharacterized protein</fullName>
    </submittedName>
</protein>
<feature type="chain" id="PRO_5016140815" evidence="1">
    <location>
        <begin position="22"/>
        <end position="121"/>
    </location>
</feature>
<accession>A0A2U8QX41</accession>
<keyword evidence="3" id="KW-1185">Reference proteome</keyword>
<organism evidence="2 3">
    <name type="scientific">Flavobacterium sediminis</name>
    <dbReference type="NCBI Taxonomy" id="2201181"/>
    <lineage>
        <taxon>Bacteria</taxon>
        <taxon>Pseudomonadati</taxon>
        <taxon>Bacteroidota</taxon>
        <taxon>Flavobacteriia</taxon>
        <taxon>Flavobacteriales</taxon>
        <taxon>Flavobacteriaceae</taxon>
        <taxon>Flavobacterium</taxon>
    </lineage>
</organism>
<gene>
    <name evidence="2" type="ORF">DI487_11695</name>
</gene>
<evidence type="ECO:0000313" key="3">
    <source>
        <dbReference type="Proteomes" id="UP000245429"/>
    </source>
</evidence>
<dbReference type="OrthoDB" id="1443506at2"/>
<reference evidence="2 3" key="1">
    <citation type="submission" date="2018-05" db="EMBL/GenBank/DDBJ databases">
        <title>Flavobacterium sp. MEBiC07310.</title>
        <authorList>
            <person name="Baek K."/>
        </authorList>
    </citation>
    <scope>NUCLEOTIDE SEQUENCE [LARGE SCALE GENOMIC DNA]</scope>
    <source>
        <strain evidence="2 3">MEBiC07310</strain>
    </source>
</reference>
<proteinExistence type="predicted"/>
<dbReference type="PROSITE" id="PS51257">
    <property type="entry name" value="PROKAR_LIPOPROTEIN"/>
    <property type="match status" value="1"/>
</dbReference>
<feature type="signal peptide" evidence="1">
    <location>
        <begin position="1"/>
        <end position="21"/>
    </location>
</feature>
<dbReference type="EMBL" id="CP029463">
    <property type="protein sequence ID" value="AWM14454.1"/>
    <property type="molecule type" value="Genomic_DNA"/>
</dbReference>